<protein>
    <submittedName>
        <fullName evidence="2">Uncharacterized protein</fullName>
    </submittedName>
</protein>
<evidence type="ECO:0000256" key="1">
    <source>
        <dbReference type="SAM" id="MobiDB-lite"/>
    </source>
</evidence>
<feature type="compositionally biased region" description="Low complexity" evidence="1">
    <location>
        <begin position="128"/>
        <end position="190"/>
    </location>
</feature>
<dbReference type="AlphaFoldDB" id="A0A2J8AH94"/>
<feature type="region of interest" description="Disordered" evidence="1">
    <location>
        <begin position="104"/>
        <end position="197"/>
    </location>
</feature>
<feature type="compositionally biased region" description="Low complexity" evidence="1">
    <location>
        <begin position="215"/>
        <end position="230"/>
    </location>
</feature>
<feature type="compositionally biased region" description="Low complexity" evidence="1">
    <location>
        <begin position="302"/>
        <end position="320"/>
    </location>
</feature>
<feature type="compositionally biased region" description="Gly residues" evidence="1">
    <location>
        <begin position="116"/>
        <end position="127"/>
    </location>
</feature>
<proteinExistence type="predicted"/>
<feature type="region of interest" description="Disordered" evidence="1">
    <location>
        <begin position="294"/>
        <end position="325"/>
    </location>
</feature>
<keyword evidence="3" id="KW-1185">Reference proteome</keyword>
<sequence length="374" mass="36597">MPAGLGEFAAPTSKSALADEEGRGRTVARVLSARAAYARPAWVAAGSPPGVRAALSPAAREHRQRAARLSPGFHAQLRKELALGQARVEAHLSALEAGCQAMLRAHSPGPAPRQPPGGGAAGPGPGAEGTPMRTTPTPSSTGRKAGGAASPLTPAAAAPAAGTPRLYGTPPTVARPAAATTQPPASTTSPGEAGWRQHAPWTAQAPPATPLAAPYAAAGAAGAAASPGDAALGGGRGPGATRARRQLAFSPPSAQRFGAAETGLGARVAQSAAPGAPLPAAFLGVGSPEQLRGALQGGGWGSSAVGGAAAVRPGGPQAGPRRAEAWAEPASLLPHGSLHKFLGGLVPRPYLHLVGDAGLETAGPEGPPSLQSEL</sequence>
<gene>
    <name evidence="2" type="ORF">TSOC_001210</name>
</gene>
<accession>A0A2J8AH94</accession>
<feature type="region of interest" description="Disordered" evidence="1">
    <location>
        <begin position="1"/>
        <end position="21"/>
    </location>
</feature>
<name>A0A2J8AH94_9CHLO</name>
<dbReference type="Proteomes" id="UP000236333">
    <property type="component" value="Unassembled WGS sequence"/>
</dbReference>
<feature type="region of interest" description="Disordered" evidence="1">
    <location>
        <begin position="215"/>
        <end position="258"/>
    </location>
</feature>
<reference evidence="2 3" key="1">
    <citation type="journal article" date="2017" name="Mol. Biol. Evol.">
        <title>The 4-celled Tetrabaena socialis nuclear genome reveals the essential components for genetic control of cell number at the origin of multicellularity in the volvocine lineage.</title>
        <authorList>
            <person name="Featherston J."/>
            <person name="Arakaki Y."/>
            <person name="Hanschen E.R."/>
            <person name="Ferris P.J."/>
            <person name="Michod R.E."/>
            <person name="Olson B.J.S.C."/>
            <person name="Nozaki H."/>
            <person name="Durand P.M."/>
        </authorList>
    </citation>
    <scope>NUCLEOTIDE SEQUENCE [LARGE SCALE GENOMIC DNA]</scope>
    <source>
        <strain evidence="2 3">NIES-571</strain>
    </source>
</reference>
<organism evidence="2 3">
    <name type="scientific">Tetrabaena socialis</name>
    <dbReference type="NCBI Taxonomy" id="47790"/>
    <lineage>
        <taxon>Eukaryota</taxon>
        <taxon>Viridiplantae</taxon>
        <taxon>Chlorophyta</taxon>
        <taxon>core chlorophytes</taxon>
        <taxon>Chlorophyceae</taxon>
        <taxon>CS clade</taxon>
        <taxon>Chlamydomonadales</taxon>
        <taxon>Tetrabaenaceae</taxon>
        <taxon>Tetrabaena</taxon>
    </lineage>
</organism>
<evidence type="ECO:0000313" key="3">
    <source>
        <dbReference type="Proteomes" id="UP000236333"/>
    </source>
</evidence>
<evidence type="ECO:0000313" key="2">
    <source>
        <dbReference type="EMBL" id="PNH11893.1"/>
    </source>
</evidence>
<comment type="caution">
    <text evidence="2">The sequence shown here is derived from an EMBL/GenBank/DDBJ whole genome shotgun (WGS) entry which is preliminary data.</text>
</comment>
<dbReference type="EMBL" id="PGGS01000019">
    <property type="protein sequence ID" value="PNH11893.1"/>
    <property type="molecule type" value="Genomic_DNA"/>
</dbReference>